<evidence type="ECO:0000256" key="1">
    <source>
        <dbReference type="ARBA" id="ARBA00022741"/>
    </source>
</evidence>
<keyword evidence="2" id="KW-0067">ATP-binding</keyword>
<gene>
    <name evidence="3" type="ORF">ACFSNB_08540</name>
</gene>
<reference evidence="4" key="1">
    <citation type="journal article" date="2019" name="Int. J. Syst. Evol. Microbiol.">
        <title>The Global Catalogue of Microorganisms (GCM) 10K type strain sequencing project: providing services to taxonomists for standard genome sequencing and annotation.</title>
        <authorList>
            <consortium name="The Broad Institute Genomics Platform"/>
            <consortium name="The Broad Institute Genome Sequencing Center for Infectious Disease"/>
            <person name="Wu L."/>
            <person name="Ma J."/>
        </authorList>
    </citation>
    <scope>NUCLEOTIDE SEQUENCE [LARGE SCALE GENOMIC DNA]</scope>
    <source>
        <strain evidence="4">KCTC 15012</strain>
    </source>
</reference>
<dbReference type="EMBL" id="JBHUIY010000013">
    <property type="protein sequence ID" value="MFD2233851.1"/>
    <property type="molecule type" value="Genomic_DNA"/>
</dbReference>
<evidence type="ECO:0000256" key="2">
    <source>
        <dbReference type="ARBA" id="ARBA00022840"/>
    </source>
</evidence>
<protein>
    <submittedName>
        <fullName evidence="3">KGGVGR-motif variant AAA ATPase</fullName>
    </submittedName>
</protein>
<name>A0ABW5CAD9_9PROT</name>
<dbReference type="Proteomes" id="UP001597296">
    <property type="component" value="Unassembled WGS sequence"/>
</dbReference>
<dbReference type="Gene3D" id="3.40.50.300">
    <property type="entry name" value="P-loop containing nucleotide triphosphate hydrolases"/>
    <property type="match status" value="1"/>
</dbReference>
<keyword evidence="4" id="KW-1185">Reference proteome</keyword>
<evidence type="ECO:0000313" key="3">
    <source>
        <dbReference type="EMBL" id="MFD2233851.1"/>
    </source>
</evidence>
<keyword evidence="1" id="KW-0547">Nucleotide-binding</keyword>
<dbReference type="InterPro" id="IPR027417">
    <property type="entry name" value="P-loop_NTPase"/>
</dbReference>
<comment type="caution">
    <text evidence="3">The sequence shown here is derived from an EMBL/GenBank/DDBJ whole genome shotgun (WGS) entry which is preliminary data.</text>
</comment>
<proteinExistence type="predicted"/>
<sequence length="443" mass="48330">MAEILYDDALPLFAARIRDLLGERSLIDNLILRDSEGRLTFVRLDPAANETALAALRGEVAALAPYLDPQPVATPADLFDDSLNDPALGVIEWIEHPAFSGFVRVVERRIAGQDWLRRPLPPQDGVPPVIVFASHKGGVGRSTALAVTTAHLAATGRNALVIDLDLEAPGLGGMLLPADQLPEFGLLDFYVESGLRAIDRAFLDRMIAPSPLTSGRGLVHVAPAVGRRSESYPANLLGKLSRAYLEEVSPDPAVPPRGFLDRTRVLIKDLAAMGRYDAILVDARAGLNETTAATLLGLGGWSLLFGIDTPQTFQGYRYLLAFLGRYRPAVGDTGEDWRGRLRLVHAKAAANPDSWTHFYDQAYDLFAETLYDEAGGADDDAAFNFDRHDAAAPHKAWHILADTTYAEFDPLSRPEVLGSEVFRRTFADLLDGIDRLLETARDV</sequence>
<dbReference type="PANTHER" id="PTHR43384">
    <property type="entry name" value="SEPTUM SITE-DETERMINING PROTEIN MIND HOMOLOG, CHLOROPLASTIC-RELATED"/>
    <property type="match status" value="1"/>
</dbReference>
<dbReference type="PANTHER" id="PTHR43384:SF6">
    <property type="entry name" value="SEPTUM SITE-DETERMINING PROTEIN MIND HOMOLOG, CHLOROPLASTIC"/>
    <property type="match status" value="1"/>
</dbReference>
<dbReference type="InterPro" id="IPR050625">
    <property type="entry name" value="ParA/MinD_ATPase"/>
</dbReference>
<dbReference type="RefSeq" id="WP_377315750.1">
    <property type="nucleotide sequence ID" value="NZ_JBHUIY010000013.1"/>
</dbReference>
<accession>A0ABW5CAD9</accession>
<dbReference type="SUPFAM" id="SSF52540">
    <property type="entry name" value="P-loop containing nucleoside triphosphate hydrolases"/>
    <property type="match status" value="1"/>
</dbReference>
<evidence type="ECO:0000313" key="4">
    <source>
        <dbReference type="Proteomes" id="UP001597296"/>
    </source>
</evidence>
<dbReference type="NCBIfam" id="NF047398">
    <property type="entry name" value="AAA_KGGVGR"/>
    <property type="match status" value="1"/>
</dbReference>
<organism evidence="3 4">
    <name type="scientific">Phaeospirillum tilakii</name>
    <dbReference type="NCBI Taxonomy" id="741673"/>
    <lineage>
        <taxon>Bacteria</taxon>
        <taxon>Pseudomonadati</taxon>
        <taxon>Pseudomonadota</taxon>
        <taxon>Alphaproteobacteria</taxon>
        <taxon>Rhodospirillales</taxon>
        <taxon>Rhodospirillaceae</taxon>
        <taxon>Phaeospirillum</taxon>
    </lineage>
</organism>